<dbReference type="Pfam" id="PF05721">
    <property type="entry name" value="PhyH"/>
    <property type="match status" value="1"/>
</dbReference>
<protein>
    <recommendedName>
        <fullName evidence="4">Phytanoyl-CoA dioxygenase</fullName>
    </recommendedName>
</protein>
<evidence type="ECO:0000313" key="2">
    <source>
        <dbReference type="EMBL" id="CAH0364759.1"/>
    </source>
</evidence>
<dbReference type="EMBL" id="CAKKNE010000001">
    <property type="protein sequence ID" value="CAH0364759.1"/>
    <property type="molecule type" value="Genomic_DNA"/>
</dbReference>
<dbReference type="EMBL" id="HBIW01024437">
    <property type="protein sequence ID" value="CAE0705615.1"/>
    <property type="molecule type" value="Transcribed_RNA"/>
</dbReference>
<evidence type="ECO:0000313" key="1">
    <source>
        <dbReference type="EMBL" id="CAE0705615.1"/>
    </source>
</evidence>
<name>A0A7S4A6T6_9STRA</name>
<evidence type="ECO:0008006" key="4">
    <source>
        <dbReference type="Google" id="ProtNLM"/>
    </source>
</evidence>
<sequence>MGAEPALVRVPVDGLGAVRGDDLAQMSQLCQRTEDALSRDGVAVTRAVYPEAAGEACAACLAAGLDGLERMLALPQTMAERMRGASLRHFVPVWPASAEPCFAAALRAALAGEAGAILVEALGRDAELREVQLIVSEPGAAAQDVHSDSNWSADAPRLVTMFVALHDLLDERMGPTFFWPNTHLPRCFPGGVWLAPTASLAAERRSVWYAQRAGDAVLMDACAWHCGGANTSGTRRTLLAASFVAPDRDAAAERVPRLGDFFEITQ</sequence>
<gene>
    <name evidence="1" type="ORF">PCAL00307_LOCUS21064</name>
    <name evidence="2" type="ORF">PECAL_1P11380</name>
</gene>
<reference evidence="1" key="1">
    <citation type="submission" date="2021-01" db="EMBL/GenBank/DDBJ databases">
        <authorList>
            <person name="Corre E."/>
            <person name="Pelletier E."/>
            <person name="Niang G."/>
            <person name="Scheremetjew M."/>
            <person name="Finn R."/>
            <person name="Kale V."/>
            <person name="Holt S."/>
            <person name="Cochrane G."/>
            <person name="Meng A."/>
            <person name="Brown T."/>
            <person name="Cohen L."/>
        </authorList>
    </citation>
    <scope>NUCLEOTIDE SEQUENCE</scope>
    <source>
        <strain evidence="1">CCMP1756</strain>
    </source>
</reference>
<dbReference type="Proteomes" id="UP000789595">
    <property type="component" value="Unassembled WGS sequence"/>
</dbReference>
<organism evidence="1">
    <name type="scientific">Pelagomonas calceolata</name>
    <dbReference type="NCBI Taxonomy" id="35677"/>
    <lineage>
        <taxon>Eukaryota</taxon>
        <taxon>Sar</taxon>
        <taxon>Stramenopiles</taxon>
        <taxon>Ochrophyta</taxon>
        <taxon>Pelagophyceae</taxon>
        <taxon>Pelagomonadales</taxon>
        <taxon>Pelagomonadaceae</taxon>
        <taxon>Pelagomonas</taxon>
    </lineage>
</organism>
<dbReference type="InterPro" id="IPR051961">
    <property type="entry name" value="Fungal_Metabolite_Diox"/>
</dbReference>
<dbReference type="InterPro" id="IPR008775">
    <property type="entry name" value="Phytyl_CoA_dOase-like"/>
</dbReference>
<dbReference type="AlphaFoldDB" id="A0A7S4A6T6"/>
<accession>A0A7S4A6T6</accession>
<dbReference type="SUPFAM" id="SSF51197">
    <property type="entry name" value="Clavaminate synthase-like"/>
    <property type="match status" value="1"/>
</dbReference>
<reference evidence="2" key="2">
    <citation type="submission" date="2021-11" db="EMBL/GenBank/DDBJ databases">
        <authorList>
            <consortium name="Genoscope - CEA"/>
            <person name="William W."/>
        </authorList>
    </citation>
    <scope>NUCLEOTIDE SEQUENCE</scope>
</reference>
<evidence type="ECO:0000313" key="3">
    <source>
        <dbReference type="Proteomes" id="UP000789595"/>
    </source>
</evidence>
<dbReference type="PANTHER" id="PTHR37563">
    <property type="entry name" value="PHYTANOYL-COA DIOXYGENASE FAMILY PROTEIN (AFU_ORTHOLOGUE AFUA_2G03330)"/>
    <property type="match status" value="1"/>
</dbReference>
<dbReference type="PANTHER" id="PTHR37563:SF2">
    <property type="entry name" value="PHYTANOYL-COA DIOXYGENASE FAMILY PROTEIN (AFU_ORTHOLOGUE AFUA_2G03330)"/>
    <property type="match status" value="1"/>
</dbReference>
<proteinExistence type="predicted"/>
<dbReference type="OrthoDB" id="347251at2759"/>
<keyword evidence="3" id="KW-1185">Reference proteome</keyword>
<dbReference type="Gene3D" id="2.60.120.620">
    <property type="entry name" value="q2cbj1_9rhob like domain"/>
    <property type="match status" value="1"/>
</dbReference>